<dbReference type="AlphaFoldDB" id="A0A0J6XW27"/>
<dbReference type="PANTHER" id="PTHR38790">
    <property type="entry name" value="2EXR DOMAIN-CONTAINING PROTEIN-RELATED"/>
    <property type="match status" value="1"/>
</dbReference>
<evidence type="ECO:0000313" key="3">
    <source>
        <dbReference type="Proteomes" id="UP000054565"/>
    </source>
</evidence>
<organism evidence="2 3">
    <name type="scientific">Coccidioides immitis RMSCC 2394</name>
    <dbReference type="NCBI Taxonomy" id="404692"/>
    <lineage>
        <taxon>Eukaryota</taxon>
        <taxon>Fungi</taxon>
        <taxon>Dikarya</taxon>
        <taxon>Ascomycota</taxon>
        <taxon>Pezizomycotina</taxon>
        <taxon>Eurotiomycetes</taxon>
        <taxon>Eurotiomycetidae</taxon>
        <taxon>Onygenales</taxon>
        <taxon>Onygenaceae</taxon>
        <taxon>Coccidioides</taxon>
    </lineage>
</organism>
<dbReference type="Pfam" id="PF24864">
    <property type="entry name" value="DUF7730"/>
    <property type="match status" value="1"/>
</dbReference>
<evidence type="ECO:0000313" key="2">
    <source>
        <dbReference type="EMBL" id="KMP00401.1"/>
    </source>
</evidence>
<name>A0A0J6XW27_COCIT</name>
<evidence type="ECO:0000259" key="1">
    <source>
        <dbReference type="Pfam" id="PF24864"/>
    </source>
</evidence>
<protein>
    <recommendedName>
        <fullName evidence="1">DUF7730 domain-containing protein</fullName>
    </recommendedName>
</protein>
<dbReference type="STRING" id="404692.A0A0J6XW27"/>
<gene>
    <name evidence="2" type="ORF">CIRG_00543</name>
</gene>
<accession>A0A0J6XW27</accession>
<dbReference type="EMBL" id="DS028093">
    <property type="protein sequence ID" value="KMP00401.1"/>
    <property type="molecule type" value="Genomic_DNA"/>
</dbReference>
<sequence length="300" mass="35266">MVSPLASSEARGAERAIRYSRFFRLPIELREMIYIHLFERGRVHVWYFGSEQSKAYRQGWWHTICHRPTYYGNDRCRTHPTAADRSCLTPEQSQTARLRVFGWLLCCRRAYSESIQFLYSSNTFSVEPNYFPSFSDMERLFPPNCLSSVKSLELLYPVATYRDIPILDRFTSTIALIPSIFPHLRTFHIAISSWWMLCALEHWEHFTANHTALVRSELLGTLDGLVRRFDGRLKECEVTVDPNYYEIVKLLEDENGSGRPVEIPVMNWTKELLGRKYWRPIEGESDVRNTRLGYWIIMAC</sequence>
<proteinExistence type="predicted"/>
<dbReference type="Proteomes" id="UP000054565">
    <property type="component" value="Unassembled WGS sequence"/>
</dbReference>
<reference evidence="3" key="1">
    <citation type="journal article" date="2010" name="Genome Res.">
        <title>Population genomic sequencing of Coccidioides fungi reveals recent hybridization and transposon control.</title>
        <authorList>
            <person name="Neafsey D.E."/>
            <person name="Barker B.M."/>
            <person name="Sharpton T.J."/>
            <person name="Stajich J.E."/>
            <person name="Park D.J."/>
            <person name="Whiston E."/>
            <person name="Hung C.-Y."/>
            <person name="McMahan C."/>
            <person name="White J."/>
            <person name="Sykes S."/>
            <person name="Heiman D."/>
            <person name="Young S."/>
            <person name="Zeng Q."/>
            <person name="Abouelleil A."/>
            <person name="Aftuck L."/>
            <person name="Bessette D."/>
            <person name="Brown A."/>
            <person name="FitzGerald M."/>
            <person name="Lui A."/>
            <person name="Macdonald J.P."/>
            <person name="Priest M."/>
            <person name="Orbach M.J."/>
            <person name="Galgiani J.N."/>
            <person name="Kirkland T.N."/>
            <person name="Cole G.T."/>
            <person name="Birren B.W."/>
            <person name="Henn M.R."/>
            <person name="Taylor J.W."/>
            <person name="Rounsley S.D."/>
        </authorList>
    </citation>
    <scope>NUCLEOTIDE SEQUENCE [LARGE SCALE GENOMIC DNA]</scope>
    <source>
        <strain evidence="3">RMSCC 2394</strain>
    </source>
</reference>
<feature type="domain" description="DUF7730" evidence="1">
    <location>
        <begin position="19"/>
        <end position="158"/>
    </location>
</feature>
<dbReference type="InterPro" id="IPR056632">
    <property type="entry name" value="DUF7730"/>
</dbReference>